<feature type="transmembrane region" description="Helical" evidence="1">
    <location>
        <begin position="21"/>
        <end position="40"/>
    </location>
</feature>
<dbReference type="RefSeq" id="WP_162171854.1">
    <property type="nucleotide sequence ID" value="NZ_CANKZB010000001.1"/>
</dbReference>
<sequence length="49" mass="5551">MSALTAIPMLKLLPHFGINKYWAAVCLIPLGPVALLWWMGMKLQELEKL</sequence>
<evidence type="ECO:0000256" key="1">
    <source>
        <dbReference type="SAM" id="Phobius"/>
    </source>
</evidence>
<keyword evidence="3" id="KW-1185">Reference proteome</keyword>
<keyword evidence="1" id="KW-0812">Transmembrane</keyword>
<reference evidence="2 3" key="1">
    <citation type="submission" date="2021-01" db="EMBL/GenBank/DDBJ databases">
        <title>Diatom-associated Roseobacters Show Island Model of Population Structure.</title>
        <authorList>
            <person name="Qu L."/>
            <person name="Feng X."/>
            <person name="Chen Y."/>
            <person name="Li L."/>
            <person name="Wang X."/>
            <person name="Hu Z."/>
            <person name="Wang H."/>
            <person name="Luo H."/>
        </authorList>
    </citation>
    <scope>NUCLEOTIDE SEQUENCE [LARGE SCALE GENOMIC DNA]</scope>
    <source>
        <strain evidence="2 3">TR60-84</strain>
    </source>
</reference>
<comment type="caution">
    <text evidence="2">The sequence shown here is derived from an EMBL/GenBank/DDBJ whole genome shotgun (WGS) entry which is preliminary data.</text>
</comment>
<name>A0AAE3B4N5_9RHOB</name>
<dbReference type="GeneID" id="93914385"/>
<evidence type="ECO:0000313" key="3">
    <source>
        <dbReference type="Proteomes" id="UP000732193"/>
    </source>
</evidence>
<evidence type="ECO:0000313" key="2">
    <source>
        <dbReference type="EMBL" id="MBM1712273.1"/>
    </source>
</evidence>
<dbReference type="Proteomes" id="UP000732193">
    <property type="component" value="Unassembled WGS sequence"/>
</dbReference>
<gene>
    <name evidence="2" type="ORF">JQV55_01700</name>
</gene>
<proteinExistence type="predicted"/>
<dbReference type="EMBL" id="JAFBRM010000001">
    <property type="protein sequence ID" value="MBM1712273.1"/>
    <property type="molecule type" value="Genomic_DNA"/>
</dbReference>
<keyword evidence="1" id="KW-0472">Membrane</keyword>
<dbReference type="AlphaFoldDB" id="A0AAE3B4N5"/>
<accession>A0AAE3B4N5</accession>
<keyword evidence="1" id="KW-1133">Transmembrane helix</keyword>
<organism evidence="2 3">
    <name type="scientific">Sulfitobacter geojensis</name>
    <dbReference type="NCBI Taxonomy" id="1342299"/>
    <lineage>
        <taxon>Bacteria</taxon>
        <taxon>Pseudomonadati</taxon>
        <taxon>Pseudomonadota</taxon>
        <taxon>Alphaproteobacteria</taxon>
        <taxon>Rhodobacterales</taxon>
        <taxon>Roseobacteraceae</taxon>
        <taxon>Sulfitobacter</taxon>
    </lineage>
</organism>
<protein>
    <submittedName>
        <fullName evidence="2">Uncharacterized protein</fullName>
    </submittedName>
</protein>